<keyword evidence="3" id="KW-1185">Reference proteome</keyword>
<name>A0AAV7UEQ7_PLEWA</name>
<comment type="caution">
    <text evidence="2">The sequence shown here is derived from an EMBL/GenBank/DDBJ whole genome shotgun (WGS) entry which is preliminary data.</text>
</comment>
<dbReference type="AlphaFoldDB" id="A0AAV7UEQ7"/>
<sequence length="99" mass="10698">MLAHPQGRASVRSARLLLSAARPGVRVSLFSRADPASSDLGLAPTGFGKDPHRPGSRLKTRGGSRDRCKLHHEEIMNAKSSTSLDGRNSRFSFVVNIMS</sequence>
<organism evidence="2 3">
    <name type="scientific">Pleurodeles waltl</name>
    <name type="common">Iberian ribbed newt</name>
    <dbReference type="NCBI Taxonomy" id="8319"/>
    <lineage>
        <taxon>Eukaryota</taxon>
        <taxon>Metazoa</taxon>
        <taxon>Chordata</taxon>
        <taxon>Craniata</taxon>
        <taxon>Vertebrata</taxon>
        <taxon>Euteleostomi</taxon>
        <taxon>Amphibia</taxon>
        <taxon>Batrachia</taxon>
        <taxon>Caudata</taxon>
        <taxon>Salamandroidea</taxon>
        <taxon>Salamandridae</taxon>
        <taxon>Pleurodelinae</taxon>
        <taxon>Pleurodeles</taxon>
    </lineage>
</organism>
<reference evidence="2" key="1">
    <citation type="journal article" date="2022" name="bioRxiv">
        <title>Sequencing and chromosome-scale assembly of the giantPleurodeles waltlgenome.</title>
        <authorList>
            <person name="Brown T."/>
            <person name="Elewa A."/>
            <person name="Iarovenko S."/>
            <person name="Subramanian E."/>
            <person name="Araus A.J."/>
            <person name="Petzold A."/>
            <person name="Susuki M."/>
            <person name="Suzuki K.-i.T."/>
            <person name="Hayashi T."/>
            <person name="Toyoda A."/>
            <person name="Oliveira C."/>
            <person name="Osipova E."/>
            <person name="Leigh N.D."/>
            <person name="Simon A."/>
            <person name="Yun M.H."/>
        </authorList>
    </citation>
    <scope>NUCLEOTIDE SEQUENCE</scope>
    <source>
        <strain evidence="2">20211129_DDA</strain>
        <tissue evidence="2">Liver</tissue>
    </source>
</reference>
<dbReference type="EMBL" id="JANPWB010000005">
    <property type="protein sequence ID" value="KAJ1187041.1"/>
    <property type="molecule type" value="Genomic_DNA"/>
</dbReference>
<evidence type="ECO:0000256" key="1">
    <source>
        <dbReference type="SAM" id="MobiDB-lite"/>
    </source>
</evidence>
<feature type="region of interest" description="Disordered" evidence="1">
    <location>
        <begin position="40"/>
        <end position="66"/>
    </location>
</feature>
<gene>
    <name evidence="2" type="ORF">NDU88_003820</name>
</gene>
<accession>A0AAV7UEQ7</accession>
<proteinExistence type="predicted"/>
<dbReference type="Proteomes" id="UP001066276">
    <property type="component" value="Chromosome 3_1"/>
</dbReference>
<evidence type="ECO:0000313" key="2">
    <source>
        <dbReference type="EMBL" id="KAJ1187041.1"/>
    </source>
</evidence>
<protein>
    <submittedName>
        <fullName evidence="2">Uncharacterized protein</fullName>
    </submittedName>
</protein>
<evidence type="ECO:0000313" key="3">
    <source>
        <dbReference type="Proteomes" id="UP001066276"/>
    </source>
</evidence>